<comment type="caution">
    <text evidence="1">The sequence shown here is derived from an EMBL/GenBank/DDBJ whole genome shotgun (WGS) entry which is preliminary data.</text>
</comment>
<sequence length="69" mass="8441">MVMMMDHMMARWRTIWMKMGVMLMTVTMTMTMMIRLRFSLLSFLKVIVLLIHRISPFRLEIIHIMYTND</sequence>
<organism evidence="1 2">
    <name type="scientific">Paenibacillus lautus</name>
    <name type="common">Bacillus lautus</name>
    <dbReference type="NCBI Taxonomy" id="1401"/>
    <lineage>
        <taxon>Bacteria</taxon>
        <taxon>Bacillati</taxon>
        <taxon>Bacillota</taxon>
        <taxon>Bacilli</taxon>
        <taxon>Bacillales</taxon>
        <taxon>Paenibacillaceae</taxon>
        <taxon>Paenibacillus</taxon>
    </lineage>
</organism>
<dbReference type="AlphaFoldDB" id="A0A1R1B6G4"/>
<proteinExistence type="predicted"/>
<evidence type="ECO:0000313" key="1">
    <source>
        <dbReference type="EMBL" id="OME95153.1"/>
    </source>
</evidence>
<accession>A0A1R1B6G4</accession>
<evidence type="ECO:0000313" key="2">
    <source>
        <dbReference type="Proteomes" id="UP000187074"/>
    </source>
</evidence>
<gene>
    <name evidence="1" type="ORF">BK123_08725</name>
</gene>
<reference evidence="1 2" key="1">
    <citation type="submission" date="2016-11" db="EMBL/GenBank/DDBJ databases">
        <title>Paenibacillus species isolates.</title>
        <authorList>
            <person name="Beno S.M."/>
        </authorList>
    </citation>
    <scope>NUCLEOTIDE SEQUENCE [LARGE SCALE GENOMIC DNA]</scope>
    <source>
        <strain evidence="1 2">FSL F4-0100</strain>
    </source>
</reference>
<protein>
    <submittedName>
        <fullName evidence="1">Uncharacterized protein</fullName>
    </submittedName>
</protein>
<name>A0A1R1B6G4_PAELA</name>
<dbReference type="EMBL" id="MRTF01000002">
    <property type="protein sequence ID" value="OME95153.1"/>
    <property type="molecule type" value="Genomic_DNA"/>
</dbReference>
<dbReference type="Proteomes" id="UP000187074">
    <property type="component" value="Unassembled WGS sequence"/>
</dbReference>